<proteinExistence type="predicted"/>
<name>H1SCG2_9BURK</name>
<dbReference type="PATRIC" id="fig|1127483.3.peg.5900"/>
<reference evidence="1 2" key="1">
    <citation type="journal article" date="2012" name="J. Bacteriol.">
        <title>De Novo Genome Project of Cupriavidus basilensis OR16.</title>
        <authorList>
            <person name="Cserhati M."/>
            <person name="Kriszt B."/>
            <person name="Szoboszlay S."/>
            <person name="Toth A."/>
            <person name="Szabo I."/>
            <person name="Tancsics A."/>
            <person name="Nagy I."/>
            <person name="Horvath B."/>
            <person name="Nagy I."/>
            <person name="Kukolya J."/>
        </authorList>
    </citation>
    <scope>NUCLEOTIDE SEQUENCE [LARGE SCALE GENOMIC DNA]</scope>
    <source>
        <strain evidence="1 2">OR16</strain>
    </source>
</reference>
<organism evidence="1 2">
    <name type="scientific">Cupriavidus basilensis OR16</name>
    <dbReference type="NCBI Taxonomy" id="1127483"/>
    <lineage>
        <taxon>Bacteria</taxon>
        <taxon>Pseudomonadati</taxon>
        <taxon>Pseudomonadota</taxon>
        <taxon>Betaproteobacteria</taxon>
        <taxon>Burkholderiales</taxon>
        <taxon>Burkholderiaceae</taxon>
        <taxon>Cupriavidus</taxon>
    </lineage>
</organism>
<sequence length="466" mass="51600">MIEALLFSKPFTLLACPPIAELKEAIDALNTLPGHSRWLKEEDAIRRDHVPAFVEQSRQALEALVPGRSHMVDSLADRIRHTPRVLQALREHGPEVAAAAHSYFYWRYSADVLGRAQGIPRSALERQFGRAAARDGSHKIIWGCPCCDRPARYQVDGLLANQRPARQGGFALECDHCGHQERVYAGFLHYGRLQCQCAACASYVGVLAYDMARAARKLSENLEKYAWSQAAETLAEIQEYKHESLQVLQRRASPSRNAASFALAVASGRHPSMLAILKSLDPGLEGCVEKNPRAWALLCELLREGVVDNECLIYEEADRERVALQLSLLEESASQGEGLPQKNLETLLQGYQPASRESFVAWLKASSQLKLFTGRFCTAVEVTWRPNAQRCELVASSQDDQPRELPQDSALRSATGFVSPSKQPPHTDAEIEAVTLLRSLGYIVVAPAVIEAHGYAKLEEGTPLNK</sequence>
<dbReference type="EMBL" id="AHJE01000082">
    <property type="protein sequence ID" value="EHP39787.1"/>
    <property type="molecule type" value="Genomic_DNA"/>
</dbReference>
<gene>
    <name evidence="1" type="ORF">OR16_29559</name>
</gene>
<protein>
    <submittedName>
        <fullName evidence="1">Uncharacterized protein</fullName>
    </submittedName>
</protein>
<dbReference type="OrthoDB" id="8951255at2"/>
<accession>H1SCG2</accession>
<dbReference type="AlphaFoldDB" id="H1SCG2"/>
<comment type="caution">
    <text evidence="1">The sequence shown here is derived from an EMBL/GenBank/DDBJ whole genome shotgun (WGS) entry which is preliminary data.</text>
</comment>
<evidence type="ECO:0000313" key="1">
    <source>
        <dbReference type="EMBL" id="EHP39787.1"/>
    </source>
</evidence>
<dbReference type="RefSeq" id="WP_006161533.1">
    <property type="nucleotide sequence ID" value="NZ_AHJE01000082.1"/>
</dbReference>
<evidence type="ECO:0000313" key="2">
    <source>
        <dbReference type="Proteomes" id="UP000005808"/>
    </source>
</evidence>
<dbReference type="Proteomes" id="UP000005808">
    <property type="component" value="Unassembled WGS sequence"/>
</dbReference>